<dbReference type="SMART" id="SM00642">
    <property type="entry name" value="Aamy"/>
    <property type="match status" value="1"/>
</dbReference>
<dbReference type="RefSeq" id="WP_234864542.1">
    <property type="nucleotide sequence ID" value="NZ_JAKEVY010000001.1"/>
</dbReference>
<evidence type="ECO:0000313" key="3">
    <source>
        <dbReference type="Proteomes" id="UP001200145"/>
    </source>
</evidence>
<dbReference type="EMBL" id="JAKEVY010000001">
    <property type="protein sequence ID" value="MCF1714015.1"/>
    <property type="molecule type" value="Genomic_DNA"/>
</dbReference>
<dbReference type="SUPFAM" id="SSF51011">
    <property type="entry name" value="Glycosyl hydrolase domain"/>
    <property type="match status" value="1"/>
</dbReference>
<reference evidence="2 3" key="1">
    <citation type="submission" date="2022-01" db="EMBL/GenBank/DDBJ databases">
        <title>Flavihumibacter sp. nov., isolated from sediment of a river.</title>
        <authorList>
            <person name="Liu H."/>
        </authorList>
    </citation>
    <scope>NUCLEOTIDE SEQUENCE [LARGE SCALE GENOMIC DNA]</scope>
    <source>
        <strain evidence="2 3">RY-1</strain>
    </source>
</reference>
<dbReference type="Gene3D" id="3.20.20.80">
    <property type="entry name" value="Glycosidases"/>
    <property type="match status" value="1"/>
</dbReference>
<feature type="domain" description="Glycosyl hydrolase family 13 catalytic" evidence="1">
    <location>
        <begin position="19"/>
        <end position="334"/>
    </location>
</feature>
<keyword evidence="3" id="KW-1185">Reference proteome</keyword>
<proteinExistence type="predicted"/>
<organism evidence="2 3">
    <name type="scientific">Flavihumibacter fluminis</name>
    <dbReference type="NCBI Taxonomy" id="2909236"/>
    <lineage>
        <taxon>Bacteria</taxon>
        <taxon>Pseudomonadati</taxon>
        <taxon>Bacteroidota</taxon>
        <taxon>Chitinophagia</taxon>
        <taxon>Chitinophagales</taxon>
        <taxon>Chitinophagaceae</taxon>
        <taxon>Flavihumibacter</taxon>
    </lineage>
</organism>
<name>A0ABS9BFF7_9BACT</name>
<dbReference type="PANTHER" id="PTHR47786">
    <property type="entry name" value="ALPHA-1,4-GLUCAN:MALTOSE-1-PHOSPHATE MALTOSYLTRANSFERASE"/>
    <property type="match status" value="1"/>
</dbReference>
<gene>
    <name evidence="2" type="ORF">L0U88_05135</name>
</gene>
<evidence type="ECO:0000313" key="2">
    <source>
        <dbReference type="EMBL" id="MCF1714015.1"/>
    </source>
</evidence>
<evidence type="ECO:0000259" key="1">
    <source>
        <dbReference type="SMART" id="SM00642"/>
    </source>
</evidence>
<dbReference type="InterPro" id="IPR017853">
    <property type="entry name" value="GH"/>
</dbReference>
<dbReference type="InterPro" id="IPR006047">
    <property type="entry name" value="GH13_cat_dom"/>
</dbReference>
<dbReference type="CDD" id="cd11313">
    <property type="entry name" value="AmyAc_arch_bac_AmyA"/>
    <property type="match status" value="1"/>
</dbReference>
<dbReference type="PANTHER" id="PTHR47786:SF2">
    <property type="entry name" value="GLYCOSYL HYDROLASE FAMILY 13 CATALYTIC DOMAIN-CONTAINING PROTEIN"/>
    <property type="match status" value="1"/>
</dbReference>
<dbReference type="SUPFAM" id="SSF51445">
    <property type="entry name" value="(Trans)glycosidases"/>
    <property type="match status" value="1"/>
</dbReference>
<dbReference type="Pfam" id="PF00128">
    <property type="entry name" value="Alpha-amylase"/>
    <property type="match status" value="1"/>
</dbReference>
<accession>A0ABS9BFF7</accession>
<protein>
    <submittedName>
        <fullName evidence="2">1,4-alpha-glucan branching protein</fullName>
    </submittedName>
</protein>
<comment type="caution">
    <text evidence="2">The sequence shown here is derived from an EMBL/GenBank/DDBJ whole genome shotgun (WGS) entry which is preliminary data.</text>
</comment>
<dbReference type="Proteomes" id="UP001200145">
    <property type="component" value="Unassembled WGS sequence"/>
</dbReference>
<sequence>MSRLPFTPLSWSRNSNVYEVNLRQYSPEGNFAGFAKALPRLKDMGVEVLWFMPITPIALKERKGTLGSYYASSDFYSTNPEYGTLEEFKALVEEAHQHGFKVIIDWVANHTGWDHTWTVSNPEYYKKNAAGHFFDSNGWDDVIDLDYTNPGMRAAMIKAMRFWVQECNIDGFRCDMAMLVPLDFWVEARTILDREKQLFWLAECEEPHYHEAFDVTYTWEWMHKTSDFIKGHTDVNGLENQLWKYNHQFPAGAMRLYFTSNHDENSWNGTEFEKYGPAHQALAVFSATWNGMPLIYSGQELPNKKRLKFFDRDPIEWTEQPEYHDFYRKLLRLRKEYDCLQAGSQDNYTFRVKTSANQHIFAFLRTSENDQVLVMLNLSPHDNVGFGFLDAAIDGSYEDVLDGGNFVFHPGYRYFQLNAWGYKVFALKR</sequence>